<dbReference type="GeneID" id="106054866"/>
<dbReference type="RefSeq" id="XP_013066423.2">
    <property type="nucleotide sequence ID" value="XM_013210969.2"/>
</dbReference>
<evidence type="ECO:0000313" key="5">
    <source>
        <dbReference type="RefSeq" id="XP_013066423.2"/>
    </source>
</evidence>
<name>A0A9W2ZN55_BIOGL</name>
<keyword evidence="1" id="KW-1185">Reference proteome</keyword>
<evidence type="ECO:0000313" key="3">
    <source>
        <dbReference type="RefSeq" id="XP_013066406.2"/>
    </source>
</evidence>
<evidence type="ECO:0000313" key="6">
    <source>
        <dbReference type="RefSeq" id="XP_013066432.2"/>
    </source>
</evidence>
<evidence type="ECO:0000313" key="7">
    <source>
        <dbReference type="RefSeq" id="XP_055876389.1"/>
    </source>
</evidence>
<dbReference type="OrthoDB" id="6144406at2759"/>
<dbReference type="RefSeq" id="XP_013066406.2">
    <property type="nucleotide sequence ID" value="XM_013210952.2"/>
</dbReference>
<protein>
    <submittedName>
        <fullName evidence="2 3">Uncharacterized protein LOC106054866</fullName>
    </submittedName>
</protein>
<dbReference type="Proteomes" id="UP001165740">
    <property type="component" value="Chromosome 2"/>
</dbReference>
<accession>A0A9W2ZN55</accession>
<dbReference type="KEGG" id="bgt:106054866"/>
<dbReference type="RefSeq" id="XP_013066432.2">
    <property type="nucleotide sequence ID" value="XM_013210978.2"/>
</dbReference>
<gene>
    <name evidence="2 3 4 5 6 7" type="primary">LOC106054866</name>
</gene>
<organism evidence="1 7">
    <name type="scientific">Biomphalaria glabrata</name>
    <name type="common">Bloodfluke planorb</name>
    <name type="synonym">Freshwater snail</name>
    <dbReference type="NCBI Taxonomy" id="6526"/>
    <lineage>
        <taxon>Eukaryota</taxon>
        <taxon>Metazoa</taxon>
        <taxon>Spiralia</taxon>
        <taxon>Lophotrochozoa</taxon>
        <taxon>Mollusca</taxon>
        <taxon>Gastropoda</taxon>
        <taxon>Heterobranchia</taxon>
        <taxon>Euthyneura</taxon>
        <taxon>Panpulmonata</taxon>
        <taxon>Hygrophila</taxon>
        <taxon>Lymnaeoidea</taxon>
        <taxon>Planorbidae</taxon>
        <taxon>Biomphalaria</taxon>
    </lineage>
</organism>
<dbReference type="RefSeq" id="XP_013066414.2">
    <property type="nucleotide sequence ID" value="XM_013210960.2"/>
</dbReference>
<evidence type="ECO:0000313" key="4">
    <source>
        <dbReference type="RefSeq" id="XP_013066414.2"/>
    </source>
</evidence>
<proteinExistence type="predicted"/>
<dbReference type="AlphaFoldDB" id="A0A9W2ZN55"/>
<sequence length="197" mass="23153">MTSLAELQLDSSKARYDLRNSAYIDHRHHIDHQQWSLGNESRQLGSDTKRLFGIGDYLNDYTRYVDEMTVIEPLPSLIPTKSFPDPFAQISMEQHFSRSPGLDETQRWLSRSPGLDETQRWLSRSPGLDETQRWLSRSPGLDETQRWPCQLGMRCRRNPFQVEARFPRHGGDWLHNWTEYMYRIGELGAKQLKQTSQ</sequence>
<dbReference type="RefSeq" id="XP_055876389.1">
    <property type="nucleotide sequence ID" value="XM_056020414.1"/>
</dbReference>
<reference evidence="2 3" key="1">
    <citation type="submission" date="2025-04" db="UniProtKB">
        <authorList>
            <consortium name="RefSeq"/>
        </authorList>
    </citation>
    <scope>IDENTIFICATION</scope>
</reference>
<evidence type="ECO:0000313" key="1">
    <source>
        <dbReference type="Proteomes" id="UP001165740"/>
    </source>
</evidence>
<dbReference type="RefSeq" id="XP_013066399.2">
    <property type="nucleotide sequence ID" value="XM_013210945.2"/>
</dbReference>
<evidence type="ECO:0000313" key="2">
    <source>
        <dbReference type="RefSeq" id="XP_013066399.2"/>
    </source>
</evidence>